<feature type="transmembrane region" description="Helical" evidence="2">
    <location>
        <begin position="12"/>
        <end position="36"/>
    </location>
</feature>
<feature type="region of interest" description="Disordered" evidence="1">
    <location>
        <begin position="213"/>
        <end position="238"/>
    </location>
</feature>
<gene>
    <name evidence="3" type="ORF">g.14046</name>
</gene>
<feature type="non-terminal residue" evidence="3">
    <location>
        <position position="1"/>
    </location>
</feature>
<reference evidence="3" key="1">
    <citation type="submission" date="2015-11" db="EMBL/GenBank/DDBJ databases">
        <title>De novo transcriptome assembly of four potential Pierce s Disease insect vectors from Arizona vineyards.</title>
        <authorList>
            <person name="Tassone E.E."/>
        </authorList>
    </citation>
    <scope>NUCLEOTIDE SEQUENCE</scope>
</reference>
<evidence type="ECO:0000256" key="2">
    <source>
        <dbReference type="SAM" id="Phobius"/>
    </source>
</evidence>
<keyword evidence="2" id="KW-0812">Transmembrane</keyword>
<protein>
    <submittedName>
        <fullName evidence="3">Uncharacterized protein</fullName>
    </submittedName>
</protein>
<proteinExistence type="predicted"/>
<feature type="compositionally biased region" description="Basic and acidic residues" evidence="1">
    <location>
        <begin position="127"/>
        <end position="139"/>
    </location>
</feature>
<evidence type="ECO:0000313" key="3">
    <source>
        <dbReference type="EMBL" id="JAS61589.1"/>
    </source>
</evidence>
<sequence>AFMGHSGADRDGICPVVLSLCFLVLAVVHWIVLGVLSMQKGDPHLMWTVCLQNRCAESLWTIDFGYRIVPNNHQVNEFLERKRMPHPHWAMVGGRVADEVVEVNTTRVRPVWFTSGAKGLSPRRTHSSGDGEALERTSDNDNNYDDLTITTSPVDFWKRFTERDYESQDPSSGVSLLLTLIFYLVLFVYFFICATVICSYSAQLYDEYRMYNDNSEDEDERVKDEEDVQTQTRRESLQ</sequence>
<dbReference type="EMBL" id="GECZ01008180">
    <property type="protein sequence ID" value="JAS61589.1"/>
    <property type="molecule type" value="Transcribed_RNA"/>
</dbReference>
<evidence type="ECO:0000256" key="1">
    <source>
        <dbReference type="SAM" id="MobiDB-lite"/>
    </source>
</evidence>
<name>A0A1B6GGM1_9HEMI</name>
<feature type="region of interest" description="Disordered" evidence="1">
    <location>
        <begin position="119"/>
        <end position="146"/>
    </location>
</feature>
<keyword evidence="2" id="KW-1133">Transmembrane helix</keyword>
<feature type="transmembrane region" description="Helical" evidence="2">
    <location>
        <begin position="180"/>
        <end position="202"/>
    </location>
</feature>
<organism evidence="3">
    <name type="scientific">Cuerna arida</name>
    <dbReference type="NCBI Taxonomy" id="1464854"/>
    <lineage>
        <taxon>Eukaryota</taxon>
        <taxon>Metazoa</taxon>
        <taxon>Ecdysozoa</taxon>
        <taxon>Arthropoda</taxon>
        <taxon>Hexapoda</taxon>
        <taxon>Insecta</taxon>
        <taxon>Pterygota</taxon>
        <taxon>Neoptera</taxon>
        <taxon>Paraneoptera</taxon>
        <taxon>Hemiptera</taxon>
        <taxon>Auchenorrhyncha</taxon>
        <taxon>Membracoidea</taxon>
        <taxon>Cicadellidae</taxon>
        <taxon>Cicadellinae</taxon>
        <taxon>Proconiini</taxon>
        <taxon>Cuerna</taxon>
    </lineage>
</organism>
<keyword evidence="2" id="KW-0472">Membrane</keyword>
<dbReference type="AlphaFoldDB" id="A0A1B6GGM1"/>
<accession>A0A1B6GGM1</accession>